<dbReference type="EMBL" id="CM023474">
    <property type="protein sequence ID" value="KAH7949684.1"/>
    <property type="molecule type" value="Genomic_DNA"/>
</dbReference>
<comment type="caution">
    <text evidence="1">The sequence shown here is derived from an EMBL/GenBank/DDBJ whole genome shotgun (WGS) entry which is preliminary data.</text>
</comment>
<proteinExistence type="predicted"/>
<reference evidence="1" key="1">
    <citation type="submission" date="2020-05" db="EMBL/GenBank/DDBJ databases">
        <title>Large-scale comparative analyses of tick genomes elucidate their genetic diversity and vector capacities.</title>
        <authorList>
            <person name="Jia N."/>
            <person name="Wang J."/>
            <person name="Shi W."/>
            <person name="Du L."/>
            <person name="Sun Y."/>
            <person name="Zhan W."/>
            <person name="Jiang J."/>
            <person name="Wang Q."/>
            <person name="Zhang B."/>
            <person name="Ji P."/>
            <person name="Sakyi L.B."/>
            <person name="Cui X."/>
            <person name="Yuan T."/>
            <person name="Jiang B."/>
            <person name="Yang W."/>
            <person name="Lam T.T.-Y."/>
            <person name="Chang Q."/>
            <person name="Ding S."/>
            <person name="Wang X."/>
            <person name="Zhu J."/>
            <person name="Ruan X."/>
            <person name="Zhao L."/>
            <person name="Wei J."/>
            <person name="Que T."/>
            <person name="Du C."/>
            <person name="Cheng J."/>
            <person name="Dai P."/>
            <person name="Han X."/>
            <person name="Huang E."/>
            <person name="Gao Y."/>
            <person name="Liu J."/>
            <person name="Shao H."/>
            <person name="Ye R."/>
            <person name="Li L."/>
            <person name="Wei W."/>
            <person name="Wang X."/>
            <person name="Wang C."/>
            <person name="Yang T."/>
            <person name="Huo Q."/>
            <person name="Li W."/>
            <person name="Guo W."/>
            <person name="Chen H."/>
            <person name="Zhou L."/>
            <person name="Ni X."/>
            <person name="Tian J."/>
            <person name="Zhou Y."/>
            <person name="Sheng Y."/>
            <person name="Liu T."/>
            <person name="Pan Y."/>
            <person name="Xia L."/>
            <person name="Li J."/>
            <person name="Zhao F."/>
            <person name="Cao W."/>
        </authorList>
    </citation>
    <scope>NUCLEOTIDE SEQUENCE</scope>
    <source>
        <strain evidence="1">Dsil-2018</strain>
    </source>
</reference>
<gene>
    <name evidence="1" type="ORF">HPB49_013860</name>
</gene>
<protein>
    <submittedName>
        <fullName evidence="1">Uncharacterized protein</fullName>
    </submittedName>
</protein>
<organism evidence="1 2">
    <name type="scientific">Dermacentor silvarum</name>
    <name type="common">Tick</name>
    <dbReference type="NCBI Taxonomy" id="543639"/>
    <lineage>
        <taxon>Eukaryota</taxon>
        <taxon>Metazoa</taxon>
        <taxon>Ecdysozoa</taxon>
        <taxon>Arthropoda</taxon>
        <taxon>Chelicerata</taxon>
        <taxon>Arachnida</taxon>
        <taxon>Acari</taxon>
        <taxon>Parasitiformes</taxon>
        <taxon>Ixodida</taxon>
        <taxon>Ixodoidea</taxon>
        <taxon>Ixodidae</taxon>
        <taxon>Rhipicephalinae</taxon>
        <taxon>Dermacentor</taxon>
    </lineage>
</organism>
<accession>A0ACB8CRF8</accession>
<sequence length="314" mass="33723">MCRSASGARGGGGGNTNATTSSSSRRKRTPSPPRPCKIHVGRLTRNVTRDHLLEIFGCYGTVKSVELPPDRTHGHLSRGFAYIEFENPADAERAMRHMDGGSDSGISLAATARASEAAQPPHAPETTPRTTSALEKIIPAEVTSAKVTSTKGTFSPESSRSTSLTKTVTQIAVPSWHRWRTQTPRALELQLFTLTATFIEGLDDDVCIARLQLTAMLKLATGVLLETSNTTSEAIRPSEGSANGTAAEPPVPPGKDECCGSGCSNCVWLDYAEGLVEFYKDGEARAAEAVAKIPDPNVRQFVKTELDYLLKHKK</sequence>
<evidence type="ECO:0000313" key="2">
    <source>
        <dbReference type="Proteomes" id="UP000821865"/>
    </source>
</evidence>
<keyword evidence="2" id="KW-1185">Reference proteome</keyword>
<evidence type="ECO:0000313" key="1">
    <source>
        <dbReference type="EMBL" id="KAH7949684.1"/>
    </source>
</evidence>
<name>A0ACB8CRF8_DERSI</name>
<dbReference type="Proteomes" id="UP000821865">
    <property type="component" value="Chromosome 5"/>
</dbReference>